<comment type="caution">
    <text evidence="1">The sequence shown here is derived from an EMBL/GenBank/DDBJ whole genome shotgun (WGS) entry which is preliminary data.</text>
</comment>
<evidence type="ECO:0000313" key="1">
    <source>
        <dbReference type="EMBL" id="CAG8717112.1"/>
    </source>
</evidence>
<reference evidence="1" key="1">
    <citation type="submission" date="2021-06" db="EMBL/GenBank/DDBJ databases">
        <authorList>
            <person name="Kallberg Y."/>
            <person name="Tangrot J."/>
            <person name="Rosling A."/>
        </authorList>
    </citation>
    <scope>NUCLEOTIDE SEQUENCE</scope>
    <source>
        <strain evidence="1">MA461A</strain>
    </source>
</reference>
<organism evidence="1 2">
    <name type="scientific">Racocetra persica</name>
    <dbReference type="NCBI Taxonomy" id="160502"/>
    <lineage>
        <taxon>Eukaryota</taxon>
        <taxon>Fungi</taxon>
        <taxon>Fungi incertae sedis</taxon>
        <taxon>Mucoromycota</taxon>
        <taxon>Glomeromycotina</taxon>
        <taxon>Glomeromycetes</taxon>
        <taxon>Diversisporales</taxon>
        <taxon>Gigasporaceae</taxon>
        <taxon>Racocetra</taxon>
    </lineage>
</organism>
<dbReference type="EMBL" id="CAJVQC010022241">
    <property type="protein sequence ID" value="CAG8717112.1"/>
    <property type="molecule type" value="Genomic_DNA"/>
</dbReference>
<name>A0ACA9PNQ8_9GLOM</name>
<feature type="non-terminal residue" evidence="1">
    <location>
        <position position="1"/>
    </location>
</feature>
<gene>
    <name evidence="1" type="ORF">RPERSI_LOCUS10985</name>
</gene>
<evidence type="ECO:0000313" key="2">
    <source>
        <dbReference type="Proteomes" id="UP000789920"/>
    </source>
</evidence>
<proteinExistence type="predicted"/>
<protein>
    <submittedName>
        <fullName evidence="1">6704_t:CDS:1</fullName>
    </submittedName>
</protein>
<keyword evidence="2" id="KW-1185">Reference proteome</keyword>
<dbReference type="Proteomes" id="UP000789920">
    <property type="component" value="Unassembled WGS sequence"/>
</dbReference>
<accession>A0ACA9PNQ8</accession>
<sequence length="89" mass="10550">QILSTNTTNATDTENSNIDLLFEEEELEEETLEFDIKVVNIDIRDELVIEEFFDMNIFRQYQDNETCFQEPTTSTKDWTIDDIFSQVKT</sequence>